<sequence length="50" mass="5952">MEKDAKTLLDKYRKGLCTPAEKAVVERWYYQLKDEVQLNESRIDEVGYDI</sequence>
<dbReference type="Proteomes" id="UP001378956">
    <property type="component" value="Unassembled WGS sequence"/>
</dbReference>
<dbReference type="RefSeq" id="WP_172663243.1">
    <property type="nucleotide sequence ID" value="NZ_CBFGNQ010000019.1"/>
</dbReference>
<name>A0ABU8NF65_9SPHI</name>
<organism evidence="1 2">
    <name type="scientific">Pedobacter panaciterrae</name>
    <dbReference type="NCBI Taxonomy" id="363849"/>
    <lineage>
        <taxon>Bacteria</taxon>
        <taxon>Pseudomonadati</taxon>
        <taxon>Bacteroidota</taxon>
        <taxon>Sphingobacteriia</taxon>
        <taxon>Sphingobacteriales</taxon>
        <taxon>Sphingobacteriaceae</taxon>
        <taxon>Pedobacter</taxon>
    </lineage>
</organism>
<comment type="caution">
    <text evidence="1">The sequence shown here is derived from an EMBL/GenBank/DDBJ whole genome shotgun (WGS) entry which is preliminary data.</text>
</comment>
<keyword evidence="2" id="KW-1185">Reference proteome</keyword>
<accession>A0ABU8NF65</accession>
<evidence type="ECO:0000313" key="1">
    <source>
        <dbReference type="EMBL" id="MEJ2900896.1"/>
    </source>
</evidence>
<proteinExistence type="predicted"/>
<gene>
    <name evidence="1" type="ORF">WAE58_00580</name>
</gene>
<reference evidence="1 2" key="1">
    <citation type="submission" date="2024-03" db="EMBL/GenBank/DDBJ databases">
        <title>Sequence of Lycoming College Course Isolates.</title>
        <authorList>
            <person name="Plotts O."/>
            <person name="Newman J."/>
        </authorList>
    </citation>
    <scope>NUCLEOTIDE SEQUENCE [LARGE SCALE GENOMIC DNA]</scope>
    <source>
        <strain evidence="1 2">CJB-3</strain>
    </source>
</reference>
<dbReference type="EMBL" id="JBBEUB010000001">
    <property type="protein sequence ID" value="MEJ2900896.1"/>
    <property type="molecule type" value="Genomic_DNA"/>
</dbReference>
<protein>
    <submittedName>
        <fullName evidence="1">Uncharacterized protein</fullName>
    </submittedName>
</protein>
<evidence type="ECO:0000313" key="2">
    <source>
        <dbReference type="Proteomes" id="UP001378956"/>
    </source>
</evidence>